<protein>
    <submittedName>
        <fullName evidence="3">Putative secreted peptide</fullName>
    </submittedName>
</protein>
<dbReference type="AlphaFoldDB" id="A0A2M3ZRH6"/>
<evidence type="ECO:0000256" key="1">
    <source>
        <dbReference type="SAM" id="MobiDB-lite"/>
    </source>
</evidence>
<sequence length="116" mass="11504">MISVSCPLGLARVLIVTLGMMIGTLGSASSSSPEGGDDAPDVPSLSSPLPSVSVSRCCSPADIPVHAASAGGRIGFMFNLVILDATDAVPLPVASSGPDRAAISAELAELLSDDPD</sequence>
<name>A0A2M3ZRH6_9DIPT</name>
<feature type="region of interest" description="Disordered" evidence="1">
    <location>
        <begin position="27"/>
        <end position="48"/>
    </location>
</feature>
<feature type="chain" id="PRO_5014662965" evidence="2">
    <location>
        <begin position="31"/>
        <end position="116"/>
    </location>
</feature>
<keyword evidence="2" id="KW-0732">Signal</keyword>
<proteinExistence type="predicted"/>
<reference evidence="3" key="1">
    <citation type="submission" date="2018-01" db="EMBL/GenBank/DDBJ databases">
        <title>An insight into the sialome of Amazonian anophelines.</title>
        <authorList>
            <person name="Ribeiro J.M."/>
            <person name="Scarpassa V."/>
            <person name="Calvo E."/>
        </authorList>
    </citation>
    <scope>NUCLEOTIDE SEQUENCE</scope>
    <source>
        <tissue evidence="3">Salivary glands</tissue>
    </source>
</reference>
<dbReference type="EMBL" id="GGFM01010413">
    <property type="protein sequence ID" value="MBW31164.1"/>
    <property type="molecule type" value="Transcribed_RNA"/>
</dbReference>
<evidence type="ECO:0000256" key="2">
    <source>
        <dbReference type="SAM" id="SignalP"/>
    </source>
</evidence>
<accession>A0A2M3ZRH6</accession>
<organism evidence="3">
    <name type="scientific">Anopheles braziliensis</name>
    <dbReference type="NCBI Taxonomy" id="58242"/>
    <lineage>
        <taxon>Eukaryota</taxon>
        <taxon>Metazoa</taxon>
        <taxon>Ecdysozoa</taxon>
        <taxon>Arthropoda</taxon>
        <taxon>Hexapoda</taxon>
        <taxon>Insecta</taxon>
        <taxon>Pterygota</taxon>
        <taxon>Neoptera</taxon>
        <taxon>Endopterygota</taxon>
        <taxon>Diptera</taxon>
        <taxon>Nematocera</taxon>
        <taxon>Culicoidea</taxon>
        <taxon>Culicidae</taxon>
        <taxon>Anophelinae</taxon>
        <taxon>Anopheles</taxon>
    </lineage>
</organism>
<feature type="signal peptide" evidence="2">
    <location>
        <begin position="1"/>
        <end position="30"/>
    </location>
</feature>
<evidence type="ECO:0000313" key="3">
    <source>
        <dbReference type="EMBL" id="MBW31164.1"/>
    </source>
</evidence>